<sequence length="30" mass="3531">MNKFDELEHLANAVNLKSFYILICNIYVSK</sequence>
<evidence type="ECO:0000313" key="4">
    <source>
        <dbReference type="Proteomes" id="UP000224607"/>
    </source>
</evidence>
<evidence type="ECO:0000313" key="3">
    <source>
        <dbReference type="Proteomes" id="UP000198919"/>
    </source>
</evidence>
<reference evidence="2" key="2">
    <citation type="submission" date="2016-10" db="EMBL/GenBank/DDBJ databases">
        <authorList>
            <person name="de Groot N.N."/>
        </authorList>
    </citation>
    <scope>NUCLEOTIDE SEQUENCE [LARGE SCALE GENOMIC DNA]</scope>
    <source>
        <strain evidence="2">DSM 17908</strain>
    </source>
</reference>
<evidence type="ECO:0000313" key="1">
    <source>
        <dbReference type="EMBL" id="PHM38137.1"/>
    </source>
</evidence>
<evidence type="ECO:0000313" key="2">
    <source>
        <dbReference type="EMBL" id="SFK10296.1"/>
    </source>
</evidence>
<gene>
    <name evidence="2" type="ORF">SAMN05421680_1299</name>
    <name evidence="1" type="ORF">Xmau_03522</name>
</gene>
<dbReference type="Proteomes" id="UP000198919">
    <property type="component" value="Unassembled WGS sequence"/>
</dbReference>
<dbReference type="AlphaFoldDB" id="A0A1I3WUZ7"/>
<accession>A0A1I3WUZ7</accession>
<reference evidence="1 4" key="3">
    <citation type="journal article" date="2017" name="Nat. Microbiol.">
        <title>Natural product diversity associated with the nematode symbionts Photorhabdus and Xenorhabdus.</title>
        <authorList>
            <person name="Tobias N.J."/>
            <person name="Wolff H."/>
            <person name="Djahanschiri B."/>
            <person name="Grundmann F."/>
            <person name="Kronenwerth M."/>
            <person name="Shi Y.M."/>
            <person name="Simonyi S."/>
            <person name="Grun P."/>
            <person name="Shapiro-Ilan D."/>
            <person name="Pidot S.J."/>
            <person name="Stinear T.P."/>
            <person name="Ebersberger I."/>
            <person name="Bode H.B."/>
        </authorList>
    </citation>
    <scope>NUCLEOTIDE SEQUENCE [LARGE SCALE GENOMIC DNA]</scope>
    <source>
        <strain evidence="1 4">DSM 17908</strain>
    </source>
</reference>
<proteinExistence type="predicted"/>
<organism evidence="2 3">
    <name type="scientific">Xenorhabdus mauleonii</name>
    <dbReference type="NCBI Taxonomy" id="351675"/>
    <lineage>
        <taxon>Bacteria</taxon>
        <taxon>Pseudomonadati</taxon>
        <taxon>Pseudomonadota</taxon>
        <taxon>Gammaproteobacteria</taxon>
        <taxon>Enterobacterales</taxon>
        <taxon>Morganellaceae</taxon>
        <taxon>Xenorhabdus</taxon>
    </lineage>
</organism>
<keyword evidence="4" id="KW-1185">Reference proteome</keyword>
<dbReference type="EMBL" id="FORG01000029">
    <property type="protein sequence ID" value="SFK10296.1"/>
    <property type="molecule type" value="Genomic_DNA"/>
</dbReference>
<protein>
    <submittedName>
        <fullName evidence="2">Uncharacterized protein</fullName>
    </submittedName>
</protein>
<reference evidence="3" key="1">
    <citation type="submission" date="2016-10" db="EMBL/GenBank/DDBJ databases">
        <authorList>
            <person name="Varghese N."/>
            <person name="Submissions S."/>
        </authorList>
    </citation>
    <scope>NUCLEOTIDE SEQUENCE [LARGE SCALE GENOMIC DNA]</scope>
    <source>
        <strain evidence="3">DSM 17908</strain>
    </source>
</reference>
<dbReference type="EMBL" id="NITY01000017">
    <property type="protein sequence ID" value="PHM38137.1"/>
    <property type="molecule type" value="Genomic_DNA"/>
</dbReference>
<dbReference type="Proteomes" id="UP000224607">
    <property type="component" value="Unassembled WGS sequence"/>
</dbReference>
<name>A0A1I3WUZ7_9GAMM</name>